<dbReference type="GO" id="GO:0016740">
    <property type="term" value="F:transferase activity"/>
    <property type="evidence" value="ECO:0007669"/>
    <property type="project" value="UniProtKB-KW"/>
</dbReference>
<sequence length="47" mass="5581">MIANPALFMIDIVVIFPVIMIIQPIMKYNYEDELTEDLNTPLFVKHW</sequence>
<keyword evidence="1" id="KW-0812">Transmembrane</keyword>
<reference evidence="3" key="1">
    <citation type="submission" date="2018-06" db="EMBL/GenBank/DDBJ databases">
        <authorList>
            <consortium name="Pathogen Informatics"/>
        </authorList>
    </citation>
    <scope>NUCLEOTIDE SEQUENCE [LARGE SCALE GENOMIC DNA]</scope>
    <source>
        <strain evidence="3">NCTC10115</strain>
    </source>
</reference>
<feature type="transmembrane region" description="Helical" evidence="1">
    <location>
        <begin position="6"/>
        <end position="26"/>
    </location>
</feature>
<keyword evidence="1" id="KW-0472">Membrane</keyword>
<dbReference type="Proteomes" id="UP000260136">
    <property type="component" value="Chromosome"/>
</dbReference>
<name>A0A3B0PET4_MYCGL</name>
<proteinExistence type="predicted"/>
<keyword evidence="1" id="KW-1133">Transmembrane helix</keyword>
<protein>
    <submittedName>
        <fullName evidence="2">Aspartyl/glutamyl-tRNA amidotransferase subunit C-like protein</fullName>
    </submittedName>
</protein>
<keyword evidence="2" id="KW-0808">Transferase</keyword>
<gene>
    <name evidence="2" type="ORF">NCTC10115_01354</name>
</gene>
<dbReference type="EMBL" id="LS991952">
    <property type="protein sequence ID" value="SYV95332.1"/>
    <property type="molecule type" value="Genomic_DNA"/>
</dbReference>
<evidence type="ECO:0000256" key="1">
    <source>
        <dbReference type="SAM" id="Phobius"/>
    </source>
</evidence>
<dbReference type="AlphaFoldDB" id="A0A3B0PET4"/>
<evidence type="ECO:0000313" key="3">
    <source>
        <dbReference type="Proteomes" id="UP000260136"/>
    </source>
</evidence>
<organism evidence="2 3">
    <name type="scientific">Mycoplasmoides gallisepticum</name>
    <name type="common">Mycoplasma gallisepticum</name>
    <dbReference type="NCBI Taxonomy" id="2096"/>
    <lineage>
        <taxon>Bacteria</taxon>
        <taxon>Bacillati</taxon>
        <taxon>Mycoplasmatota</taxon>
        <taxon>Mycoplasmoidales</taxon>
        <taxon>Mycoplasmoidaceae</taxon>
        <taxon>Mycoplasmoides</taxon>
    </lineage>
</organism>
<accession>A0A3B0PET4</accession>
<feature type="non-terminal residue" evidence="2">
    <location>
        <position position="47"/>
    </location>
</feature>
<evidence type="ECO:0000313" key="2">
    <source>
        <dbReference type="EMBL" id="SYV95332.1"/>
    </source>
</evidence>